<proteinExistence type="predicted"/>
<dbReference type="EMBL" id="BEZZ01001339">
    <property type="protein sequence ID" value="GCC17722.1"/>
    <property type="molecule type" value="Genomic_DNA"/>
</dbReference>
<evidence type="ECO:0000313" key="2">
    <source>
        <dbReference type="Proteomes" id="UP000287033"/>
    </source>
</evidence>
<keyword evidence="2" id="KW-1185">Reference proteome</keyword>
<accession>A0A401RHU6</accession>
<name>A0A401RHU6_CHIPU</name>
<protein>
    <submittedName>
        <fullName evidence="1">Uncharacterized protein</fullName>
    </submittedName>
</protein>
<reference evidence="1 2" key="1">
    <citation type="journal article" date="2018" name="Nat. Ecol. Evol.">
        <title>Shark genomes provide insights into elasmobranch evolution and the origin of vertebrates.</title>
        <authorList>
            <person name="Hara Y"/>
            <person name="Yamaguchi K"/>
            <person name="Onimaru K"/>
            <person name="Kadota M"/>
            <person name="Koyanagi M"/>
            <person name="Keeley SD"/>
            <person name="Tatsumi K"/>
            <person name="Tanaka K"/>
            <person name="Motone F"/>
            <person name="Kageyama Y"/>
            <person name="Nozu R"/>
            <person name="Adachi N"/>
            <person name="Nishimura O"/>
            <person name="Nakagawa R"/>
            <person name="Tanegashima C"/>
            <person name="Kiyatake I"/>
            <person name="Matsumoto R"/>
            <person name="Murakumo K"/>
            <person name="Nishida K"/>
            <person name="Terakita A"/>
            <person name="Kuratani S"/>
            <person name="Sato K"/>
            <person name="Hyodo S Kuraku.S."/>
        </authorList>
    </citation>
    <scope>NUCLEOTIDE SEQUENCE [LARGE SCALE GENOMIC DNA]</scope>
</reference>
<dbReference type="AlphaFoldDB" id="A0A401RHU6"/>
<gene>
    <name evidence="1" type="ORF">chiPu_0017658</name>
</gene>
<sequence length="95" mass="10365">MDIVQHEELGRNQCGFPLPTVQRVLKCPGGLFGAYVPISKPVKTITASSSSFWHSAGISGPDSKKHHVTRRSQPHWTAVPLGQDLIGSYLLNDTL</sequence>
<comment type="caution">
    <text evidence="1">The sequence shown here is derived from an EMBL/GenBank/DDBJ whole genome shotgun (WGS) entry which is preliminary data.</text>
</comment>
<evidence type="ECO:0000313" key="1">
    <source>
        <dbReference type="EMBL" id="GCC17722.1"/>
    </source>
</evidence>
<dbReference type="Proteomes" id="UP000287033">
    <property type="component" value="Unassembled WGS sequence"/>
</dbReference>
<organism evidence="1 2">
    <name type="scientific">Chiloscyllium punctatum</name>
    <name type="common">Brownbanded bambooshark</name>
    <name type="synonym">Hemiscyllium punctatum</name>
    <dbReference type="NCBI Taxonomy" id="137246"/>
    <lineage>
        <taxon>Eukaryota</taxon>
        <taxon>Metazoa</taxon>
        <taxon>Chordata</taxon>
        <taxon>Craniata</taxon>
        <taxon>Vertebrata</taxon>
        <taxon>Chondrichthyes</taxon>
        <taxon>Elasmobranchii</taxon>
        <taxon>Galeomorphii</taxon>
        <taxon>Galeoidea</taxon>
        <taxon>Orectolobiformes</taxon>
        <taxon>Hemiscylliidae</taxon>
        <taxon>Chiloscyllium</taxon>
    </lineage>
</organism>